<dbReference type="EMBL" id="LBPV01000047">
    <property type="protein sequence ID" value="KKP64366.1"/>
    <property type="molecule type" value="Genomic_DNA"/>
</dbReference>
<dbReference type="CDD" id="cd02440">
    <property type="entry name" value="AdoMet_MTases"/>
    <property type="match status" value="1"/>
</dbReference>
<dbReference type="Proteomes" id="UP000033866">
    <property type="component" value="Unassembled WGS sequence"/>
</dbReference>
<dbReference type="Gene3D" id="3.40.50.150">
    <property type="entry name" value="Vaccinia Virus protein VP39"/>
    <property type="match status" value="1"/>
</dbReference>
<protein>
    <submittedName>
        <fullName evidence="4">Transferase</fullName>
    </submittedName>
</protein>
<evidence type="ECO:0000256" key="2">
    <source>
        <dbReference type="ARBA" id="ARBA00022679"/>
    </source>
</evidence>
<organism evidence="4 5">
    <name type="scientific">candidate division WS6 bacterium GW2011_GWE1_34_7</name>
    <dbReference type="NCBI Taxonomy" id="1619093"/>
    <lineage>
        <taxon>Bacteria</taxon>
        <taxon>Candidatus Dojkabacteria</taxon>
    </lineage>
</organism>
<dbReference type="SUPFAM" id="SSF53335">
    <property type="entry name" value="S-adenosyl-L-methionine-dependent methyltransferases"/>
    <property type="match status" value="1"/>
</dbReference>
<evidence type="ECO:0000313" key="4">
    <source>
        <dbReference type="EMBL" id="KKP64366.1"/>
    </source>
</evidence>
<keyword evidence="1" id="KW-0489">Methyltransferase</keyword>
<comment type="caution">
    <text evidence="4">The sequence shown here is derived from an EMBL/GenBank/DDBJ whole genome shotgun (WGS) entry which is preliminary data.</text>
</comment>
<evidence type="ECO:0000313" key="5">
    <source>
        <dbReference type="Proteomes" id="UP000033866"/>
    </source>
</evidence>
<dbReference type="InterPro" id="IPR001525">
    <property type="entry name" value="C5_MeTfrase"/>
</dbReference>
<sequence length="243" mass="28097">MIINTNVDTTTEALPFAKPMLQAVRVLNLYACLGGNRYKWDEVANIEVTAIELDPELARMYKERFPNDTVIVADAHEYLLNNYMNFDFIWSSPPCPSHSRIRFGQANSERENYNPIYPDMTLYQEIIFLDNYYKGKYVVENVIPFYEPLIPAKKRGRHLYWCNFNLPNELNGRPQPKGFIETGSKPNEIFHEIDLSSYKGEQRKDKIACNLVDYEVGKTIFATAMGVILKSNVKQNSLFGDGW</sequence>
<evidence type="ECO:0000256" key="3">
    <source>
        <dbReference type="ARBA" id="ARBA00022747"/>
    </source>
</evidence>
<dbReference type="AlphaFoldDB" id="A0A0G0BL37"/>
<proteinExistence type="predicted"/>
<dbReference type="InterPro" id="IPR029063">
    <property type="entry name" value="SAM-dependent_MTases_sf"/>
</dbReference>
<dbReference type="Pfam" id="PF00145">
    <property type="entry name" value="DNA_methylase"/>
    <property type="match status" value="1"/>
</dbReference>
<keyword evidence="2 4" id="KW-0808">Transferase</keyword>
<dbReference type="GO" id="GO:0032259">
    <property type="term" value="P:methylation"/>
    <property type="evidence" value="ECO:0007669"/>
    <property type="project" value="UniProtKB-KW"/>
</dbReference>
<name>A0A0G0BL37_9BACT</name>
<evidence type="ECO:0000256" key="1">
    <source>
        <dbReference type="ARBA" id="ARBA00022603"/>
    </source>
</evidence>
<dbReference type="PATRIC" id="fig|1619093.3.peg.463"/>
<dbReference type="GO" id="GO:0008168">
    <property type="term" value="F:methyltransferase activity"/>
    <property type="evidence" value="ECO:0007669"/>
    <property type="project" value="UniProtKB-KW"/>
</dbReference>
<dbReference type="GO" id="GO:0009307">
    <property type="term" value="P:DNA restriction-modification system"/>
    <property type="evidence" value="ECO:0007669"/>
    <property type="project" value="UniProtKB-KW"/>
</dbReference>
<gene>
    <name evidence="4" type="ORF">UR61_C0047G0008</name>
</gene>
<accession>A0A0G0BL37</accession>
<keyword evidence="3" id="KW-0680">Restriction system</keyword>
<reference evidence="4 5" key="1">
    <citation type="journal article" date="2015" name="Nature">
        <title>rRNA introns, odd ribosomes, and small enigmatic genomes across a large radiation of phyla.</title>
        <authorList>
            <person name="Brown C.T."/>
            <person name="Hug L.A."/>
            <person name="Thomas B.C."/>
            <person name="Sharon I."/>
            <person name="Castelle C.J."/>
            <person name="Singh A."/>
            <person name="Wilkins M.J."/>
            <person name="Williams K.H."/>
            <person name="Banfield J.F."/>
        </authorList>
    </citation>
    <scope>NUCLEOTIDE SEQUENCE [LARGE SCALE GENOMIC DNA]</scope>
</reference>